<protein>
    <recommendedName>
        <fullName evidence="5">Gnk2-homologous domain-containing protein</fullName>
    </recommendedName>
</protein>
<feature type="domain" description="Gnk2-homologous" evidence="5">
    <location>
        <begin position="112"/>
        <end position="216"/>
    </location>
</feature>
<feature type="region of interest" description="Disordered" evidence="3">
    <location>
        <begin position="335"/>
        <end position="354"/>
    </location>
</feature>
<evidence type="ECO:0000256" key="1">
    <source>
        <dbReference type="ARBA" id="ARBA00022729"/>
    </source>
</evidence>
<feature type="signal peptide" evidence="4">
    <location>
        <begin position="1"/>
        <end position="30"/>
    </location>
</feature>
<dbReference type="Pfam" id="PF01657">
    <property type="entry name" value="Stress-antifung"/>
    <property type="match status" value="3"/>
</dbReference>
<dbReference type="CDD" id="cd23509">
    <property type="entry name" value="Gnk2-like"/>
    <property type="match status" value="2"/>
</dbReference>
<dbReference type="Gene3D" id="1.10.510.10">
    <property type="entry name" value="Transferase(Phosphotransferase) domain 1"/>
    <property type="match status" value="1"/>
</dbReference>
<dbReference type="InterPro" id="IPR038408">
    <property type="entry name" value="GNK2_sf"/>
</dbReference>
<feature type="chain" id="PRO_5025496972" description="Gnk2-homologous domain-containing protein" evidence="4">
    <location>
        <begin position="31"/>
        <end position="478"/>
    </location>
</feature>
<dbReference type="SUPFAM" id="SSF56112">
    <property type="entry name" value="Protein kinase-like (PK-like)"/>
    <property type="match status" value="1"/>
</dbReference>
<sequence>MANLPHKLPRKALLVYLMICLLSLIPIIKADPTFRSKDCNSNVPKDQAFCPGVYKNVCRDCIDYASRDAVVRCPGSKPVSIVYDECTVRYSNVSAPKIEGANPTIEGADPTFSYINCPNTTGTYAPNSTYQTNLDSLLSVLSSNSYASDGFYNHTVGSSPPDVVYGFFLCRGDLTVAGCRACVTYASRDVVQQCPWSKRVMIWYDECMLRYSNESIFGASDTREWIILINPQNVTNETRFSEALGQVLNDIAVRASSGDSRKKFATGEANFSSSQLVYALAQCTPDLSNSDCVLCLWNSISKFPDQYRGARVYFPNCFVRGELYSFSDPSVGAAPPPPSPVLPPSPPTTNSTRSPGKTLFCKAWIWDLILKEFLQAWKFWNDGAPLHLMDSTQKGPYSKDEVIKCIHIALLCVQDDPSARPSMATTVAMLDGYFATLSLPQQPAFHGWSRTGLELHKSRSKPLEWSMNEVSISELEPR</sequence>
<dbReference type="InterPro" id="IPR002902">
    <property type="entry name" value="GNK2"/>
</dbReference>
<dbReference type="FunFam" id="3.30.430.20:FF:000003">
    <property type="entry name" value="Cysteine-rich RLK (RECEPTOR-like protein kinase) 10"/>
    <property type="match status" value="1"/>
</dbReference>
<evidence type="ECO:0000256" key="2">
    <source>
        <dbReference type="ARBA" id="ARBA00022737"/>
    </source>
</evidence>
<evidence type="ECO:0000256" key="4">
    <source>
        <dbReference type="SAM" id="SignalP"/>
    </source>
</evidence>
<evidence type="ECO:0000256" key="3">
    <source>
        <dbReference type="SAM" id="MobiDB-lite"/>
    </source>
</evidence>
<dbReference type="PROSITE" id="PS51473">
    <property type="entry name" value="GNK2"/>
    <property type="match status" value="2"/>
</dbReference>
<dbReference type="Gene3D" id="3.30.430.20">
    <property type="entry name" value="Gnk2 domain, C-X8-C-X2-C motif"/>
    <property type="match status" value="3"/>
</dbReference>
<dbReference type="InterPro" id="IPR011009">
    <property type="entry name" value="Kinase-like_dom_sf"/>
</dbReference>
<organism evidence="6">
    <name type="scientific">Rhododendron williamsianum</name>
    <dbReference type="NCBI Taxonomy" id="262921"/>
    <lineage>
        <taxon>Eukaryota</taxon>
        <taxon>Viridiplantae</taxon>
        <taxon>Streptophyta</taxon>
        <taxon>Embryophyta</taxon>
        <taxon>Tracheophyta</taxon>
        <taxon>Spermatophyta</taxon>
        <taxon>Magnoliopsida</taxon>
        <taxon>eudicotyledons</taxon>
        <taxon>Gunneridae</taxon>
        <taxon>Pentapetalae</taxon>
        <taxon>asterids</taxon>
        <taxon>Ericales</taxon>
        <taxon>Ericaceae</taxon>
        <taxon>Ericoideae</taxon>
        <taxon>Rhodoreae</taxon>
        <taxon>Rhododendron</taxon>
    </lineage>
</organism>
<keyword evidence="1 4" id="KW-0732">Signal</keyword>
<name>A0A6A4KGE9_9ERIC</name>
<gene>
    <name evidence="6" type="ORF">C3L33_23350</name>
</gene>
<proteinExistence type="predicted"/>
<feature type="domain" description="Gnk2-homologous" evidence="5">
    <location>
        <begin position="222"/>
        <end position="326"/>
    </location>
</feature>
<comment type="caution">
    <text evidence="6">The sequence shown here is derived from an EMBL/GenBank/DDBJ whole genome shotgun (WGS) entry which is preliminary data.</text>
</comment>
<dbReference type="AlphaFoldDB" id="A0A6A4KGE9"/>
<keyword evidence="2" id="KW-0677">Repeat</keyword>
<dbReference type="PANTHER" id="PTHR32099:SF42">
    <property type="entry name" value="CYSTEINE-RICH RECEPTOR-LIKE PROTEIN KINASE 9-RELATED"/>
    <property type="match status" value="1"/>
</dbReference>
<reference evidence="6" key="1">
    <citation type="journal article" date="2019" name="Genome Biol. Evol.">
        <title>The Rhododendron genome and chromosomal organization provide insight into shared whole-genome duplications across the heath family (Ericaceae).</title>
        <authorList>
            <person name="Soza V.L."/>
            <person name="Lindsley D."/>
            <person name="Waalkes A."/>
            <person name="Ramage E."/>
            <person name="Patwardhan R.P."/>
            <person name="Burton J.N."/>
            <person name="Adey A."/>
            <person name="Kumar A."/>
            <person name="Qiu R."/>
            <person name="Shendure J."/>
            <person name="Hall B."/>
        </authorList>
    </citation>
    <scope>NUCLEOTIDE SEQUENCE</scope>
    <source>
        <strain evidence="6">RSF 1966-606</strain>
    </source>
</reference>
<feature type="non-terminal residue" evidence="6">
    <location>
        <position position="1"/>
    </location>
</feature>
<evidence type="ECO:0000313" key="6">
    <source>
        <dbReference type="EMBL" id="KAE9444752.1"/>
    </source>
</evidence>
<dbReference type="FunFam" id="3.30.430.20:FF:000002">
    <property type="entry name" value="Cysteine-rich receptor-like protein kinase 10"/>
    <property type="match status" value="1"/>
</dbReference>
<dbReference type="PANTHER" id="PTHR32099">
    <property type="entry name" value="CYSTEINE-RICH REPEAT SECRETORY PROTEIN"/>
    <property type="match status" value="1"/>
</dbReference>
<dbReference type="EMBL" id="QEFC01005868">
    <property type="protein sequence ID" value="KAE9444752.1"/>
    <property type="molecule type" value="Genomic_DNA"/>
</dbReference>
<feature type="compositionally biased region" description="Pro residues" evidence="3">
    <location>
        <begin position="335"/>
        <end position="347"/>
    </location>
</feature>
<dbReference type="OrthoDB" id="688481at2759"/>
<evidence type="ECO:0000259" key="5">
    <source>
        <dbReference type="PROSITE" id="PS51473"/>
    </source>
</evidence>
<accession>A0A6A4KGE9</accession>